<accession>A0A8H3YLY9</accession>
<feature type="compositionally biased region" description="Low complexity" evidence="2">
    <location>
        <begin position="526"/>
        <end position="541"/>
    </location>
</feature>
<feature type="compositionally biased region" description="Low complexity" evidence="2">
    <location>
        <begin position="364"/>
        <end position="378"/>
    </location>
</feature>
<dbReference type="AlphaFoldDB" id="A0A8H3YLY9"/>
<dbReference type="PANTHER" id="PTHR46179:SF19">
    <property type="entry name" value="C2H2 FINGER DOMAIN TRANSCRIPTION FACTOR (EUROFUNG)-RELATED"/>
    <property type="match status" value="1"/>
</dbReference>
<evidence type="ECO:0000313" key="5">
    <source>
        <dbReference type="Proteomes" id="UP000447873"/>
    </source>
</evidence>
<feature type="region of interest" description="Disordered" evidence="2">
    <location>
        <begin position="323"/>
        <end position="396"/>
    </location>
</feature>
<dbReference type="PROSITE" id="PS00028">
    <property type="entry name" value="ZINC_FINGER_C2H2_1"/>
    <property type="match status" value="1"/>
</dbReference>
<dbReference type="GO" id="GO:0005634">
    <property type="term" value="C:nucleus"/>
    <property type="evidence" value="ECO:0007669"/>
    <property type="project" value="TreeGrafter"/>
</dbReference>
<dbReference type="SUPFAM" id="SSF57667">
    <property type="entry name" value="beta-beta-alpha zinc fingers"/>
    <property type="match status" value="1"/>
</dbReference>
<protein>
    <recommendedName>
        <fullName evidence="3">C2H2-type domain-containing protein</fullName>
    </recommendedName>
</protein>
<dbReference type="PANTHER" id="PTHR46179">
    <property type="entry name" value="ZINC FINGER PROTEIN"/>
    <property type="match status" value="1"/>
</dbReference>
<name>A0A8H3YLY9_VENIN</name>
<dbReference type="InterPro" id="IPR051061">
    <property type="entry name" value="Zinc_finger_trans_reg"/>
</dbReference>
<feature type="compositionally biased region" description="Polar residues" evidence="2">
    <location>
        <begin position="327"/>
        <end position="339"/>
    </location>
</feature>
<feature type="region of interest" description="Disordered" evidence="2">
    <location>
        <begin position="201"/>
        <end position="227"/>
    </location>
</feature>
<proteinExistence type="predicted"/>
<organism evidence="4 5">
    <name type="scientific">Venturia inaequalis</name>
    <name type="common">Apple scab fungus</name>
    <dbReference type="NCBI Taxonomy" id="5025"/>
    <lineage>
        <taxon>Eukaryota</taxon>
        <taxon>Fungi</taxon>
        <taxon>Dikarya</taxon>
        <taxon>Ascomycota</taxon>
        <taxon>Pezizomycotina</taxon>
        <taxon>Dothideomycetes</taxon>
        <taxon>Pleosporomycetidae</taxon>
        <taxon>Venturiales</taxon>
        <taxon>Venturiaceae</taxon>
        <taxon>Venturia</taxon>
    </lineage>
</organism>
<reference evidence="4 5" key="1">
    <citation type="submission" date="2018-12" db="EMBL/GenBank/DDBJ databases">
        <title>Venturia inaequalis Genome Resource.</title>
        <authorList>
            <person name="Lichtner F.J."/>
        </authorList>
    </citation>
    <scope>NUCLEOTIDE SEQUENCE [LARGE SCALE GENOMIC DNA]</scope>
    <source>
        <strain evidence="4 5">120213</strain>
    </source>
</reference>
<dbReference type="InterPro" id="IPR036236">
    <property type="entry name" value="Znf_C2H2_sf"/>
</dbReference>
<dbReference type="GO" id="GO:0008270">
    <property type="term" value="F:zinc ion binding"/>
    <property type="evidence" value="ECO:0007669"/>
    <property type="project" value="UniProtKB-KW"/>
</dbReference>
<evidence type="ECO:0000313" key="4">
    <source>
        <dbReference type="EMBL" id="KAE9964583.1"/>
    </source>
</evidence>
<keyword evidence="1" id="KW-0479">Metal-binding</keyword>
<dbReference type="PROSITE" id="PS50157">
    <property type="entry name" value="ZINC_FINGER_C2H2_2"/>
    <property type="match status" value="2"/>
</dbReference>
<dbReference type="EMBL" id="WNWS01000674">
    <property type="protein sequence ID" value="KAE9964583.1"/>
    <property type="molecule type" value="Genomic_DNA"/>
</dbReference>
<feature type="region of interest" description="Disordered" evidence="2">
    <location>
        <begin position="494"/>
        <end position="551"/>
    </location>
</feature>
<keyword evidence="1" id="KW-0862">Zinc</keyword>
<dbReference type="InterPro" id="IPR013087">
    <property type="entry name" value="Znf_C2H2_type"/>
</dbReference>
<feature type="region of interest" description="Disordered" evidence="2">
    <location>
        <begin position="571"/>
        <end position="603"/>
    </location>
</feature>
<feature type="compositionally biased region" description="Polar residues" evidence="2">
    <location>
        <begin position="382"/>
        <end position="393"/>
    </location>
</feature>
<sequence>MQQMIRPDATISVTRLVLFTAEECNCAVGGTVRLARVDAFILRVTVEQPVHVELLQFEPGDSSSAVNTSARLAAANSQEHSAAIREQRVLAPVGHKLRRQQAYGGDGFITYIWHETKQDTSASTILFIHWVERFRISIQSGSDQSSATGFSNHLPTPTQTPTQDSFLAASYPGYNSQPGHLDPTVVAHLAMNQAIDTKQQHNEEDLPGMSHSGRQSISSMGHEPSTPRTIPENYDDFKQPAHGENSFPAVEFWTNEYLRSDDASDNPRHQNFPVPKLDRTVSDAYADELYNPAMQQQVISSSSKQKQFLSPHAPNIVTERLRAAQMARSQSPTSANSRGVSPFRPDSPWAPASDYRTGGRFGTAQQVRQQQKAQADAAELSQHLQPEASQPKTISPKDALLEYNESEEDAKMPLFPQDNTGFGHQFSDGQQQHFQQASGQNFSAMDASRWTNPNEASAQTFSNVPISSQAQQMSGYNFASPAMAGNNLSSMPFSSQNYRTAPSPMAASLKQEDTPDFPAQLTSMDSSASEAPPSSNPNNAEKSSKPTSSLADSGTYTCTYHGCSLRFETPQKLQKHKREGHRNPSTSAASQPPPSPGLDSDMTSADIMQRNSQAGPHKCERTNPTTGKPCNTIFSRPYDLTRHEDTIHNARKQKVRCALCVEEKTFSRNDALTRHMRVVHPEVDFPGKHRRRGAHD</sequence>
<evidence type="ECO:0000259" key="3">
    <source>
        <dbReference type="PROSITE" id="PS50157"/>
    </source>
</evidence>
<dbReference type="GO" id="GO:0006357">
    <property type="term" value="P:regulation of transcription by RNA polymerase II"/>
    <property type="evidence" value="ECO:0007669"/>
    <property type="project" value="TreeGrafter"/>
</dbReference>
<feature type="domain" description="C2H2-type" evidence="3">
    <location>
        <begin position="617"/>
        <end position="653"/>
    </location>
</feature>
<dbReference type="SMART" id="SM00355">
    <property type="entry name" value="ZnF_C2H2"/>
    <property type="match status" value="3"/>
</dbReference>
<evidence type="ECO:0000256" key="2">
    <source>
        <dbReference type="SAM" id="MobiDB-lite"/>
    </source>
</evidence>
<feature type="region of interest" description="Disordered" evidence="2">
    <location>
        <begin position="613"/>
        <end position="632"/>
    </location>
</feature>
<feature type="compositionally biased region" description="Polar residues" evidence="2">
    <location>
        <begin position="622"/>
        <end position="632"/>
    </location>
</feature>
<dbReference type="Gene3D" id="3.30.160.60">
    <property type="entry name" value="Classic Zinc Finger"/>
    <property type="match status" value="1"/>
</dbReference>
<feature type="region of interest" description="Disordered" evidence="2">
    <location>
        <begin position="142"/>
        <end position="165"/>
    </location>
</feature>
<keyword evidence="1" id="KW-0863">Zinc-finger</keyword>
<feature type="domain" description="C2H2-type" evidence="3">
    <location>
        <begin position="556"/>
        <end position="586"/>
    </location>
</feature>
<evidence type="ECO:0000256" key="1">
    <source>
        <dbReference type="PROSITE-ProRule" id="PRU00042"/>
    </source>
</evidence>
<dbReference type="Pfam" id="PF00096">
    <property type="entry name" value="zf-C2H2"/>
    <property type="match status" value="1"/>
</dbReference>
<gene>
    <name evidence="4" type="ORF">EG328_010343</name>
</gene>
<dbReference type="Proteomes" id="UP000447873">
    <property type="component" value="Unassembled WGS sequence"/>
</dbReference>
<comment type="caution">
    <text evidence="4">The sequence shown here is derived from an EMBL/GenBank/DDBJ whole genome shotgun (WGS) entry which is preliminary data.</text>
</comment>